<comment type="caution">
    <text evidence="6">The sequence shown here is derived from an EMBL/GenBank/DDBJ whole genome shotgun (WGS) entry which is preliminary data.</text>
</comment>
<keyword evidence="2" id="KW-0274">FAD</keyword>
<dbReference type="InterPro" id="IPR036188">
    <property type="entry name" value="FAD/NAD-bd_sf"/>
</dbReference>
<dbReference type="Pfam" id="PF01494">
    <property type="entry name" value="FAD_binding_3"/>
    <property type="match status" value="1"/>
</dbReference>
<evidence type="ECO:0000256" key="2">
    <source>
        <dbReference type="ARBA" id="ARBA00022827"/>
    </source>
</evidence>
<dbReference type="AlphaFoldDB" id="A0A9P5VIT9"/>
<evidence type="ECO:0000256" key="1">
    <source>
        <dbReference type="ARBA" id="ARBA00022630"/>
    </source>
</evidence>
<dbReference type="InterPro" id="IPR051104">
    <property type="entry name" value="FAD_monoxygenase"/>
</dbReference>
<dbReference type="GO" id="GO:0044550">
    <property type="term" value="P:secondary metabolite biosynthetic process"/>
    <property type="evidence" value="ECO:0007669"/>
    <property type="project" value="TreeGrafter"/>
</dbReference>
<dbReference type="SUPFAM" id="SSF51905">
    <property type="entry name" value="FAD/NAD(P)-binding domain"/>
    <property type="match status" value="1"/>
</dbReference>
<evidence type="ECO:0000259" key="5">
    <source>
        <dbReference type="Pfam" id="PF01494"/>
    </source>
</evidence>
<dbReference type="GO" id="GO:0016491">
    <property type="term" value="F:oxidoreductase activity"/>
    <property type="evidence" value="ECO:0007669"/>
    <property type="project" value="UniProtKB-KW"/>
</dbReference>
<dbReference type="PRINTS" id="PR00420">
    <property type="entry name" value="RNGMNOXGNASE"/>
</dbReference>
<accession>A0A9P5VIT9</accession>
<dbReference type="Proteomes" id="UP000696485">
    <property type="component" value="Unassembled WGS sequence"/>
</dbReference>
<reference evidence="6" key="1">
    <citation type="journal article" date="2020" name="Fungal Divers.">
        <title>Resolving the Mortierellaceae phylogeny through synthesis of multi-gene phylogenetics and phylogenomics.</title>
        <authorList>
            <person name="Vandepol N."/>
            <person name="Liber J."/>
            <person name="Desiro A."/>
            <person name="Na H."/>
            <person name="Kennedy M."/>
            <person name="Barry K."/>
            <person name="Grigoriev I.V."/>
            <person name="Miller A.N."/>
            <person name="O'Donnell K."/>
            <person name="Stajich J.E."/>
            <person name="Bonito G."/>
        </authorList>
    </citation>
    <scope>NUCLEOTIDE SEQUENCE</scope>
    <source>
        <strain evidence="6">NVP1</strain>
    </source>
</reference>
<dbReference type="Gene3D" id="3.50.50.60">
    <property type="entry name" value="FAD/NAD(P)-binding domain"/>
    <property type="match status" value="1"/>
</dbReference>
<dbReference type="EMBL" id="JAAAUY010000812">
    <property type="protein sequence ID" value="KAF9326210.1"/>
    <property type="molecule type" value="Genomic_DNA"/>
</dbReference>
<sequence>MAIQSRNSSFQGKQYLPRVLIVARGLAGLLLAILLEHINWPYQIFERAEAVKPIGSTLALSPNILSAMEQTGIYEDLLKASVRGVGINLYNEQLKMIFSTGITTIKELSVYDYLVFPRPVLYDLLLAKVPKEKTAFKKKVLSIKQTDDEVTIHCSDNTSYEGDILVGADGAYSAVRQCLYKQLAQENKLPARTPNR</sequence>
<protein>
    <recommendedName>
        <fullName evidence="5">FAD-binding domain-containing protein</fullName>
    </recommendedName>
</protein>
<evidence type="ECO:0000256" key="4">
    <source>
        <dbReference type="SAM" id="Phobius"/>
    </source>
</evidence>
<evidence type="ECO:0000313" key="6">
    <source>
        <dbReference type="EMBL" id="KAF9326210.1"/>
    </source>
</evidence>
<keyword evidence="4" id="KW-0812">Transmembrane</keyword>
<proteinExistence type="predicted"/>
<name>A0A9P5VIT9_9FUNG</name>
<dbReference type="PANTHER" id="PTHR46720">
    <property type="entry name" value="HYDROXYLASE, PUTATIVE (AFU_ORTHOLOGUE AFUA_3G01460)-RELATED"/>
    <property type="match status" value="1"/>
</dbReference>
<feature type="transmembrane region" description="Helical" evidence="4">
    <location>
        <begin position="15"/>
        <end position="35"/>
    </location>
</feature>
<gene>
    <name evidence="6" type="ORF">BG006_010348</name>
</gene>
<keyword evidence="4" id="KW-1133">Transmembrane helix</keyword>
<evidence type="ECO:0000256" key="3">
    <source>
        <dbReference type="ARBA" id="ARBA00023002"/>
    </source>
</evidence>
<feature type="domain" description="FAD-binding" evidence="5">
    <location>
        <begin position="19"/>
        <end position="187"/>
    </location>
</feature>
<keyword evidence="3" id="KW-0560">Oxidoreductase</keyword>
<organism evidence="6 7">
    <name type="scientific">Podila minutissima</name>
    <dbReference type="NCBI Taxonomy" id="64525"/>
    <lineage>
        <taxon>Eukaryota</taxon>
        <taxon>Fungi</taxon>
        <taxon>Fungi incertae sedis</taxon>
        <taxon>Mucoromycota</taxon>
        <taxon>Mortierellomycotina</taxon>
        <taxon>Mortierellomycetes</taxon>
        <taxon>Mortierellales</taxon>
        <taxon>Mortierellaceae</taxon>
        <taxon>Podila</taxon>
    </lineage>
</organism>
<dbReference type="PANTHER" id="PTHR46720:SF3">
    <property type="entry name" value="FAD-BINDING DOMAIN-CONTAINING PROTEIN-RELATED"/>
    <property type="match status" value="1"/>
</dbReference>
<evidence type="ECO:0000313" key="7">
    <source>
        <dbReference type="Proteomes" id="UP000696485"/>
    </source>
</evidence>
<dbReference type="GO" id="GO:0071949">
    <property type="term" value="F:FAD binding"/>
    <property type="evidence" value="ECO:0007669"/>
    <property type="project" value="InterPro"/>
</dbReference>
<keyword evidence="4" id="KW-0472">Membrane</keyword>
<keyword evidence="7" id="KW-1185">Reference proteome</keyword>
<dbReference type="InterPro" id="IPR002938">
    <property type="entry name" value="FAD-bd"/>
</dbReference>
<keyword evidence="1" id="KW-0285">Flavoprotein</keyword>